<accession>A0A3M7TWS4</accession>
<reference evidence="2 3" key="1">
    <citation type="submission" date="2018-10" db="EMBL/GenBank/DDBJ databases">
        <title>Bacillus Keqinensis sp. nov., a moderately halophilic bacterium isolated from a saline-alkaline lake.</title>
        <authorList>
            <person name="Wang H."/>
        </authorList>
    </citation>
    <scope>NUCLEOTIDE SEQUENCE [LARGE SCALE GENOMIC DNA]</scope>
    <source>
        <strain evidence="2 3">KQ-3</strain>
    </source>
</reference>
<feature type="compositionally biased region" description="Basic and acidic residues" evidence="1">
    <location>
        <begin position="62"/>
        <end position="76"/>
    </location>
</feature>
<name>A0A3M7TWS4_9BACI</name>
<evidence type="ECO:0000313" key="3">
    <source>
        <dbReference type="Proteomes" id="UP000278746"/>
    </source>
</evidence>
<gene>
    <name evidence="2" type="ORF">EBO34_02555</name>
</gene>
<protein>
    <submittedName>
        <fullName evidence="2">Uncharacterized protein</fullName>
    </submittedName>
</protein>
<dbReference type="EMBL" id="RHIB01000001">
    <property type="protein sequence ID" value="RNA68865.1"/>
    <property type="molecule type" value="Genomic_DNA"/>
</dbReference>
<evidence type="ECO:0000256" key="1">
    <source>
        <dbReference type="SAM" id="MobiDB-lite"/>
    </source>
</evidence>
<proteinExistence type="predicted"/>
<keyword evidence="3" id="KW-1185">Reference proteome</keyword>
<feature type="region of interest" description="Disordered" evidence="1">
    <location>
        <begin position="33"/>
        <end position="76"/>
    </location>
</feature>
<comment type="caution">
    <text evidence="2">The sequence shown here is derived from an EMBL/GenBank/DDBJ whole genome shotgun (WGS) entry which is preliminary data.</text>
</comment>
<feature type="compositionally biased region" description="Basic and acidic residues" evidence="1">
    <location>
        <begin position="37"/>
        <end position="47"/>
    </location>
</feature>
<evidence type="ECO:0000313" key="2">
    <source>
        <dbReference type="EMBL" id="RNA68865.1"/>
    </source>
</evidence>
<dbReference type="Proteomes" id="UP000278746">
    <property type="component" value="Unassembled WGS sequence"/>
</dbReference>
<organism evidence="2 3">
    <name type="scientific">Alteribacter keqinensis</name>
    <dbReference type="NCBI Taxonomy" id="2483800"/>
    <lineage>
        <taxon>Bacteria</taxon>
        <taxon>Bacillati</taxon>
        <taxon>Bacillota</taxon>
        <taxon>Bacilli</taxon>
        <taxon>Bacillales</taxon>
        <taxon>Bacillaceae</taxon>
        <taxon>Alteribacter</taxon>
    </lineage>
</organism>
<sequence length="76" mass="8592">MNEVSNYSDAESCEAYLAEEEAGVHHMHATRLVGAPAERECDKRKSTSEFNKANKKMPSCRLESDYLPKDENSLNK</sequence>
<dbReference type="AlphaFoldDB" id="A0A3M7TWS4"/>